<gene>
    <name evidence="1" type="ORF">GCM10023092_23100</name>
</gene>
<evidence type="ECO:0000313" key="2">
    <source>
        <dbReference type="Proteomes" id="UP001501410"/>
    </source>
</evidence>
<comment type="caution">
    <text evidence="1">The sequence shown here is derived from an EMBL/GenBank/DDBJ whole genome shotgun (WGS) entry which is preliminary data.</text>
</comment>
<dbReference type="RefSeq" id="WP_344827160.1">
    <property type="nucleotide sequence ID" value="NZ_BAABEZ010000022.1"/>
</dbReference>
<dbReference type="EMBL" id="BAABEZ010000022">
    <property type="protein sequence ID" value="GAA4456982.1"/>
    <property type="molecule type" value="Genomic_DNA"/>
</dbReference>
<evidence type="ECO:0000313" key="1">
    <source>
        <dbReference type="EMBL" id="GAA4456982.1"/>
    </source>
</evidence>
<keyword evidence="2" id="KW-1185">Reference proteome</keyword>
<proteinExistence type="predicted"/>
<protein>
    <submittedName>
        <fullName evidence="1">Uncharacterized protein</fullName>
    </submittedName>
</protein>
<sequence>MQTIRLSLLGAGLLLLNACKPGHKDLSSTTISGFIPMDTANVMISSYLSSIDSDTTTGKVPDLSSLIMDANELRSYLNTHSDIQKVKFMFAHRLEYIHAGNEGKPAGYRSDALTLVVAGYDGDNNYVFASDNTVLDHCGPCPRLCPDYGTASSNLLKKED</sequence>
<organism evidence="1 2">
    <name type="scientific">Rurimicrobium arvi</name>
    <dbReference type="NCBI Taxonomy" id="2049916"/>
    <lineage>
        <taxon>Bacteria</taxon>
        <taxon>Pseudomonadati</taxon>
        <taxon>Bacteroidota</taxon>
        <taxon>Chitinophagia</taxon>
        <taxon>Chitinophagales</taxon>
        <taxon>Chitinophagaceae</taxon>
        <taxon>Rurimicrobium</taxon>
    </lineage>
</organism>
<name>A0ABP8MW03_9BACT</name>
<dbReference type="Proteomes" id="UP001501410">
    <property type="component" value="Unassembled WGS sequence"/>
</dbReference>
<reference evidence="2" key="1">
    <citation type="journal article" date="2019" name="Int. J. Syst. Evol. Microbiol.">
        <title>The Global Catalogue of Microorganisms (GCM) 10K type strain sequencing project: providing services to taxonomists for standard genome sequencing and annotation.</title>
        <authorList>
            <consortium name="The Broad Institute Genomics Platform"/>
            <consortium name="The Broad Institute Genome Sequencing Center for Infectious Disease"/>
            <person name="Wu L."/>
            <person name="Ma J."/>
        </authorList>
    </citation>
    <scope>NUCLEOTIDE SEQUENCE [LARGE SCALE GENOMIC DNA]</scope>
    <source>
        <strain evidence="2">JCM 31921</strain>
    </source>
</reference>
<accession>A0ABP8MW03</accession>